<dbReference type="AlphaFoldDB" id="A0A8H4PHV9"/>
<evidence type="ECO:0000256" key="2">
    <source>
        <dbReference type="SAM" id="MobiDB-lite"/>
    </source>
</evidence>
<proteinExistence type="inferred from homology"/>
<feature type="transmembrane region" description="Helical" evidence="3">
    <location>
        <begin position="43"/>
        <end position="69"/>
    </location>
</feature>
<protein>
    <submittedName>
        <fullName evidence="4">Tat pathway signal sequence</fullName>
    </submittedName>
</protein>
<dbReference type="PANTHER" id="PTHR33365:SF13">
    <property type="entry name" value="TAT PATHWAY SIGNAL SEQUENCE"/>
    <property type="match status" value="1"/>
</dbReference>
<keyword evidence="3" id="KW-1133">Transmembrane helix</keyword>
<evidence type="ECO:0000313" key="5">
    <source>
        <dbReference type="Proteomes" id="UP000554235"/>
    </source>
</evidence>
<organism evidence="4 5">
    <name type="scientific">Fusarium albosuccineum</name>
    <dbReference type="NCBI Taxonomy" id="1237068"/>
    <lineage>
        <taxon>Eukaryota</taxon>
        <taxon>Fungi</taxon>
        <taxon>Dikarya</taxon>
        <taxon>Ascomycota</taxon>
        <taxon>Pezizomycotina</taxon>
        <taxon>Sordariomycetes</taxon>
        <taxon>Hypocreomycetidae</taxon>
        <taxon>Hypocreales</taxon>
        <taxon>Nectriaceae</taxon>
        <taxon>Fusarium</taxon>
        <taxon>Fusarium decemcellulare species complex</taxon>
    </lineage>
</organism>
<sequence>MAPKEQEATPLNPQVDNHDDSDEDDQSFTYVPQRRRRITACRCVGWIIALLTIIFVSAFVGAWISMAYINIDQNCAAHTTRWSPLLDDVKIKYETKLFDGRFMEENAFRKNGSPEADAAWESLGVDYRPGFISYEDGIASGLTDAFVQRADKYGGGFIVNVEGMHHLHCLNLVRKSLWFNYDYYKKMGGHAFKNDGEVFRLHVTHCLDTIRQVLMCNVDTGVLGQVWANQKDPNAFPDFNTKHTCKNYDDIKKWAEKLQAPEADSLPEDYLLSPKEGDVLEFTP</sequence>
<evidence type="ECO:0000256" key="1">
    <source>
        <dbReference type="ARBA" id="ARBA00035112"/>
    </source>
</evidence>
<feature type="region of interest" description="Disordered" evidence="2">
    <location>
        <begin position="1"/>
        <end position="26"/>
    </location>
</feature>
<dbReference type="GO" id="GO:0043386">
    <property type="term" value="P:mycotoxin biosynthetic process"/>
    <property type="evidence" value="ECO:0007669"/>
    <property type="project" value="InterPro"/>
</dbReference>
<evidence type="ECO:0000313" key="4">
    <source>
        <dbReference type="EMBL" id="KAF4472005.1"/>
    </source>
</evidence>
<dbReference type="PANTHER" id="PTHR33365">
    <property type="entry name" value="YALI0B05434P"/>
    <property type="match status" value="1"/>
</dbReference>
<accession>A0A8H4PHV9</accession>
<keyword evidence="3" id="KW-0472">Membrane</keyword>
<dbReference type="OrthoDB" id="3687641at2759"/>
<comment type="similarity">
    <text evidence="1">Belongs to the ustYa family.</text>
</comment>
<dbReference type="EMBL" id="JAADYS010000138">
    <property type="protein sequence ID" value="KAF4472005.1"/>
    <property type="molecule type" value="Genomic_DNA"/>
</dbReference>
<keyword evidence="3" id="KW-0812">Transmembrane</keyword>
<reference evidence="4 5" key="1">
    <citation type="submission" date="2020-01" db="EMBL/GenBank/DDBJ databases">
        <title>Identification and distribution of gene clusters putatively required for synthesis of sphingolipid metabolism inhibitors in phylogenetically diverse species of the filamentous fungus Fusarium.</title>
        <authorList>
            <person name="Kim H.-S."/>
            <person name="Busman M."/>
            <person name="Brown D.W."/>
            <person name="Divon H."/>
            <person name="Uhlig S."/>
            <person name="Proctor R.H."/>
        </authorList>
    </citation>
    <scope>NUCLEOTIDE SEQUENCE [LARGE SCALE GENOMIC DNA]</scope>
    <source>
        <strain evidence="4 5">NRRL 20459</strain>
    </source>
</reference>
<dbReference type="Pfam" id="PF11807">
    <property type="entry name" value="UstYa"/>
    <property type="match status" value="1"/>
</dbReference>
<evidence type="ECO:0000256" key="3">
    <source>
        <dbReference type="SAM" id="Phobius"/>
    </source>
</evidence>
<dbReference type="Proteomes" id="UP000554235">
    <property type="component" value="Unassembled WGS sequence"/>
</dbReference>
<name>A0A8H4PHV9_9HYPO</name>
<gene>
    <name evidence="4" type="ORF">FALBO_1066</name>
</gene>
<dbReference type="InterPro" id="IPR021765">
    <property type="entry name" value="UstYa-like"/>
</dbReference>
<keyword evidence="5" id="KW-1185">Reference proteome</keyword>
<comment type="caution">
    <text evidence="4">The sequence shown here is derived from an EMBL/GenBank/DDBJ whole genome shotgun (WGS) entry which is preliminary data.</text>
</comment>